<dbReference type="RefSeq" id="WP_194020044.1">
    <property type="nucleotide sequence ID" value="NZ_JADEVV010000030.1"/>
</dbReference>
<evidence type="ECO:0000313" key="2">
    <source>
        <dbReference type="Proteomes" id="UP000658720"/>
    </source>
</evidence>
<comment type="caution">
    <text evidence="1">The sequence shown here is derived from an EMBL/GenBank/DDBJ whole genome shotgun (WGS) entry which is preliminary data.</text>
</comment>
<dbReference type="InterPro" id="IPR029063">
    <property type="entry name" value="SAM-dependent_MTases_sf"/>
</dbReference>
<dbReference type="Proteomes" id="UP000658720">
    <property type="component" value="Unassembled WGS sequence"/>
</dbReference>
<name>A0ABR9VSX3_9SYNC</name>
<protein>
    <submittedName>
        <fullName evidence="1">DUF938 domain-containing protein</fullName>
    </submittedName>
</protein>
<dbReference type="PANTHER" id="PTHR20974">
    <property type="entry name" value="UPF0585 PROTEIN CG18661"/>
    <property type="match status" value="1"/>
</dbReference>
<keyword evidence="2" id="KW-1185">Reference proteome</keyword>
<sequence>MTDRRQYAPATQRNREAIAAVLQEYLPPQGSILEIASGTGEHACFFAPLFSPRWWITSDPDPLCRESILAWQEHQGLACLQPPLDLNVQSSPWPVEAEILPEPITAIVAINLIHISPWESCLGLLNGAERILPAGGRLYLYGPYRQDGVTTAPSNEAFDQSLRSRNPAWGLRQLEDVIEAAKKRNLHNQAVIAMPANNLSVIFQKGSGKNLH</sequence>
<gene>
    <name evidence="1" type="ORF">IQ217_11510</name>
</gene>
<dbReference type="SUPFAM" id="SSF53335">
    <property type="entry name" value="S-adenosyl-L-methionine-dependent methyltransferases"/>
    <property type="match status" value="1"/>
</dbReference>
<dbReference type="Pfam" id="PF06080">
    <property type="entry name" value="DUF938"/>
    <property type="match status" value="1"/>
</dbReference>
<reference evidence="1 2" key="1">
    <citation type="submission" date="2020-10" db="EMBL/GenBank/DDBJ databases">
        <authorList>
            <person name="Castelo-Branco R."/>
            <person name="Eusebio N."/>
            <person name="Adriana R."/>
            <person name="Vieira A."/>
            <person name="Brugerolle De Fraissinette N."/>
            <person name="Rezende De Castro R."/>
            <person name="Schneider M.P."/>
            <person name="Vasconcelos V."/>
            <person name="Leao P.N."/>
        </authorList>
    </citation>
    <scope>NUCLEOTIDE SEQUENCE [LARGE SCALE GENOMIC DNA]</scope>
    <source>
        <strain evidence="1 2">LEGE 00031</strain>
    </source>
</reference>
<dbReference type="PANTHER" id="PTHR20974:SF0">
    <property type="entry name" value="UPF0585 PROTEIN CG18661"/>
    <property type="match status" value="1"/>
</dbReference>
<dbReference type="InterPro" id="IPR010342">
    <property type="entry name" value="DUF938"/>
</dbReference>
<accession>A0ABR9VSX3</accession>
<evidence type="ECO:0000313" key="1">
    <source>
        <dbReference type="EMBL" id="MBE9254457.1"/>
    </source>
</evidence>
<dbReference type="Gene3D" id="3.40.50.150">
    <property type="entry name" value="Vaccinia Virus protein VP39"/>
    <property type="match status" value="1"/>
</dbReference>
<proteinExistence type="predicted"/>
<organism evidence="1 2">
    <name type="scientific">Synechocystis salina LEGE 00031</name>
    <dbReference type="NCBI Taxonomy" id="1828736"/>
    <lineage>
        <taxon>Bacteria</taxon>
        <taxon>Bacillati</taxon>
        <taxon>Cyanobacteriota</taxon>
        <taxon>Cyanophyceae</taxon>
        <taxon>Synechococcales</taxon>
        <taxon>Merismopediaceae</taxon>
        <taxon>Synechocystis</taxon>
    </lineage>
</organism>
<dbReference type="EMBL" id="JADEVV010000030">
    <property type="protein sequence ID" value="MBE9254457.1"/>
    <property type="molecule type" value="Genomic_DNA"/>
</dbReference>